<evidence type="ECO:0000313" key="6">
    <source>
        <dbReference type="Proteomes" id="UP000586918"/>
    </source>
</evidence>
<evidence type="ECO:0000256" key="2">
    <source>
        <dbReference type="PIRSR" id="PIRSR000097-2"/>
    </source>
</evidence>
<dbReference type="InterPro" id="IPR036812">
    <property type="entry name" value="NAD(P)_OxRdtase_dom_sf"/>
</dbReference>
<keyword evidence="6" id="KW-1185">Reference proteome</keyword>
<accession>A0A848DIN9</accession>
<dbReference type="RefSeq" id="WP_169413066.1">
    <property type="nucleotide sequence ID" value="NZ_JAAXKZ010000037.1"/>
</dbReference>
<evidence type="ECO:0000256" key="3">
    <source>
        <dbReference type="PIRSR" id="PIRSR000097-3"/>
    </source>
</evidence>
<organism evidence="5 6">
    <name type="scientific">Pseudonocardia bannensis</name>
    <dbReference type="NCBI Taxonomy" id="630973"/>
    <lineage>
        <taxon>Bacteria</taxon>
        <taxon>Bacillati</taxon>
        <taxon>Actinomycetota</taxon>
        <taxon>Actinomycetes</taxon>
        <taxon>Pseudonocardiales</taxon>
        <taxon>Pseudonocardiaceae</taxon>
        <taxon>Pseudonocardia</taxon>
    </lineage>
</organism>
<evidence type="ECO:0000259" key="4">
    <source>
        <dbReference type="Pfam" id="PF00248"/>
    </source>
</evidence>
<dbReference type="PIRSF" id="PIRSF000097">
    <property type="entry name" value="AKR"/>
    <property type="match status" value="1"/>
</dbReference>
<dbReference type="EMBL" id="JAAXKZ010000037">
    <property type="protein sequence ID" value="NMH92361.1"/>
    <property type="molecule type" value="Genomic_DNA"/>
</dbReference>
<sequence>MTLNTVRLAGADVPPIGQGTWRMGADRSAEITALRTGIDLGMTVIDTAELYADGAAEEVVGQAVRGRRDEVFLVSKVLPQNATTEGTVAACHASLTRLGTDRLDLYLLHWRREVPLVETVAGLEKLREEGSIRAWGVSNFDLHDLEDLPEGAVPACNQILYNLTRRGPEANLFPWCERVGAAIMAYSPIEKGALLDHPDLRRVAAERGATSAQVALAWSIRSGGVVAVPKAVRLAHVKENAAALDLELTDEELEVLDRAFPAPGVVPLETLS</sequence>
<dbReference type="PANTHER" id="PTHR43638:SF3">
    <property type="entry name" value="ALDEHYDE REDUCTASE"/>
    <property type="match status" value="1"/>
</dbReference>
<evidence type="ECO:0000313" key="5">
    <source>
        <dbReference type="EMBL" id="NMH92361.1"/>
    </source>
</evidence>
<dbReference type="InterPro" id="IPR023210">
    <property type="entry name" value="NADP_OxRdtase_dom"/>
</dbReference>
<dbReference type="Proteomes" id="UP000586918">
    <property type="component" value="Unassembled WGS sequence"/>
</dbReference>
<feature type="active site" description="Proton donor" evidence="1">
    <location>
        <position position="51"/>
    </location>
</feature>
<dbReference type="PRINTS" id="PR00069">
    <property type="entry name" value="ALDKETRDTASE"/>
</dbReference>
<protein>
    <submittedName>
        <fullName evidence="5">Aldo/keto reductase</fullName>
    </submittedName>
</protein>
<feature type="site" description="Lowers pKa of active site Tyr" evidence="3">
    <location>
        <position position="76"/>
    </location>
</feature>
<dbReference type="Gene3D" id="3.20.20.100">
    <property type="entry name" value="NADP-dependent oxidoreductase domain"/>
    <property type="match status" value="1"/>
</dbReference>
<feature type="binding site" evidence="2">
    <location>
        <position position="109"/>
    </location>
    <ligand>
        <name>substrate</name>
    </ligand>
</feature>
<name>A0A848DIN9_9PSEU</name>
<dbReference type="AlphaFoldDB" id="A0A848DIN9"/>
<proteinExistence type="predicted"/>
<dbReference type="GO" id="GO:0016491">
    <property type="term" value="F:oxidoreductase activity"/>
    <property type="evidence" value="ECO:0007669"/>
    <property type="project" value="InterPro"/>
</dbReference>
<feature type="domain" description="NADP-dependent oxidoreductase" evidence="4">
    <location>
        <begin position="15"/>
        <end position="258"/>
    </location>
</feature>
<reference evidence="5 6" key="1">
    <citation type="submission" date="2020-04" db="EMBL/GenBank/DDBJ databases">
        <authorList>
            <person name="Klaysubun C."/>
            <person name="Duangmal K."/>
            <person name="Lipun K."/>
        </authorList>
    </citation>
    <scope>NUCLEOTIDE SEQUENCE [LARGE SCALE GENOMIC DNA]</scope>
    <source>
        <strain evidence="5 6">DSM 45300</strain>
    </source>
</reference>
<dbReference type="SUPFAM" id="SSF51430">
    <property type="entry name" value="NAD(P)-linked oxidoreductase"/>
    <property type="match status" value="1"/>
</dbReference>
<dbReference type="InterPro" id="IPR020471">
    <property type="entry name" value="AKR"/>
</dbReference>
<dbReference type="PANTHER" id="PTHR43638">
    <property type="entry name" value="OXIDOREDUCTASE, ALDO/KETO REDUCTASE FAMILY PROTEIN"/>
    <property type="match status" value="1"/>
</dbReference>
<gene>
    <name evidence="5" type="ORF">HF519_12410</name>
</gene>
<comment type="caution">
    <text evidence="5">The sequence shown here is derived from an EMBL/GenBank/DDBJ whole genome shotgun (WGS) entry which is preliminary data.</text>
</comment>
<dbReference type="Pfam" id="PF00248">
    <property type="entry name" value="Aldo_ket_red"/>
    <property type="match status" value="1"/>
</dbReference>
<evidence type="ECO:0000256" key="1">
    <source>
        <dbReference type="PIRSR" id="PIRSR000097-1"/>
    </source>
</evidence>